<evidence type="ECO:0000256" key="5">
    <source>
        <dbReference type="ARBA" id="ARBA00022729"/>
    </source>
</evidence>
<dbReference type="AlphaFoldDB" id="A0A545VHV4"/>
<dbReference type="SUPFAM" id="SSF101751">
    <property type="entry name" value="Hydrophobin II, HfbII"/>
    <property type="match status" value="1"/>
</dbReference>
<keyword evidence="9" id="KW-1185">Reference proteome</keyword>
<comment type="similarity">
    <text evidence="2">Belongs to the cerato-ulmin hydrophobin family.</text>
</comment>
<dbReference type="OrthoDB" id="4500971at2759"/>
<evidence type="ECO:0000256" key="7">
    <source>
        <dbReference type="SAM" id="SignalP"/>
    </source>
</evidence>
<evidence type="ECO:0000256" key="1">
    <source>
        <dbReference type="ARBA" id="ARBA00004191"/>
    </source>
</evidence>
<dbReference type="STRING" id="43265.A0A545VHV4"/>
<dbReference type="Gene3D" id="3.20.120.10">
    <property type="entry name" value="Hydrophobin"/>
    <property type="match status" value="1"/>
</dbReference>
<dbReference type="EMBL" id="SPUK01000001">
    <property type="protein sequence ID" value="TQW01305.1"/>
    <property type="molecule type" value="Genomic_DNA"/>
</dbReference>
<dbReference type="PANTHER" id="PTHR42341:SF1">
    <property type="entry name" value="HYDROPHOBIN"/>
    <property type="match status" value="1"/>
</dbReference>
<keyword evidence="3" id="KW-0134">Cell wall</keyword>
<feature type="signal peptide" evidence="7">
    <location>
        <begin position="1"/>
        <end position="15"/>
    </location>
</feature>
<evidence type="ECO:0000256" key="2">
    <source>
        <dbReference type="ARBA" id="ARBA00009576"/>
    </source>
</evidence>
<dbReference type="CDD" id="cd23508">
    <property type="entry name" value="hydrophobin_II"/>
    <property type="match status" value="1"/>
</dbReference>
<comment type="subcellular location">
    <subcellularLocation>
        <location evidence="1">Secreted</location>
        <location evidence="1">Cell wall</location>
    </subcellularLocation>
</comment>
<sequence length="95" mass="9330">MRFLITANLVALASAAAIEPIESRSYNPCSGLTSSALCCGTSVDGVLELDCTPPSVNPDSGSAFQASCAAVGKSPGCCLLGLAGLALVCNPPIGA</sequence>
<dbReference type="Pfam" id="PF06766">
    <property type="entry name" value="Hydrophobin_2"/>
    <property type="match status" value="1"/>
</dbReference>
<feature type="chain" id="PRO_5022115058" evidence="7">
    <location>
        <begin position="16"/>
        <end position="95"/>
    </location>
</feature>
<keyword evidence="5 7" id="KW-0732">Signal</keyword>
<organism evidence="8 9">
    <name type="scientific">Cordyceps javanica</name>
    <dbReference type="NCBI Taxonomy" id="43265"/>
    <lineage>
        <taxon>Eukaryota</taxon>
        <taxon>Fungi</taxon>
        <taxon>Dikarya</taxon>
        <taxon>Ascomycota</taxon>
        <taxon>Pezizomycotina</taxon>
        <taxon>Sordariomycetes</taxon>
        <taxon>Hypocreomycetidae</taxon>
        <taxon>Hypocreales</taxon>
        <taxon>Cordycipitaceae</taxon>
        <taxon>Cordyceps</taxon>
    </lineage>
</organism>
<gene>
    <name evidence="8" type="ORF">IF1G_01236</name>
</gene>
<reference evidence="8 9" key="1">
    <citation type="journal article" date="2019" name="Appl. Microbiol. Biotechnol.">
        <title>Genome sequence of Isaria javanica and comparative genome analysis insights into family S53 peptidase evolution in fungal entomopathogens.</title>
        <authorList>
            <person name="Lin R."/>
            <person name="Zhang X."/>
            <person name="Xin B."/>
            <person name="Zou M."/>
            <person name="Gao Y."/>
            <person name="Qin F."/>
            <person name="Hu Q."/>
            <person name="Xie B."/>
            <person name="Cheng X."/>
        </authorList>
    </citation>
    <scope>NUCLEOTIDE SEQUENCE [LARGE SCALE GENOMIC DNA]</scope>
    <source>
        <strain evidence="8 9">IJ1G</strain>
    </source>
</reference>
<evidence type="ECO:0000256" key="3">
    <source>
        <dbReference type="ARBA" id="ARBA00022512"/>
    </source>
</evidence>
<dbReference type="Proteomes" id="UP000315783">
    <property type="component" value="Unassembled WGS sequence"/>
</dbReference>
<evidence type="ECO:0000313" key="9">
    <source>
        <dbReference type="Proteomes" id="UP000315783"/>
    </source>
</evidence>
<dbReference type="GO" id="GO:0005576">
    <property type="term" value="C:extracellular region"/>
    <property type="evidence" value="ECO:0007669"/>
    <property type="project" value="InterPro"/>
</dbReference>
<proteinExistence type="inferred from homology"/>
<dbReference type="InterPro" id="IPR010636">
    <property type="entry name" value="Class_II_hydrophobin"/>
</dbReference>
<dbReference type="InterPro" id="IPR036686">
    <property type="entry name" value="Class_II_Hydrophobin_sf"/>
</dbReference>
<comment type="caution">
    <text evidence="8">The sequence shown here is derived from an EMBL/GenBank/DDBJ whole genome shotgun (WGS) entry which is preliminary data.</text>
</comment>
<protein>
    <submittedName>
        <fullName evidence="8">Fungal hydrophobin domain-containing protein</fullName>
    </submittedName>
</protein>
<name>A0A545VHV4_9HYPO</name>
<evidence type="ECO:0000256" key="6">
    <source>
        <dbReference type="ARBA" id="ARBA00023157"/>
    </source>
</evidence>
<evidence type="ECO:0000313" key="8">
    <source>
        <dbReference type="EMBL" id="TQW01305.1"/>
    </source>
</evidence>
<keyword evidence="6" id="KW-1015">Disulfide bond</keyword>
<dbReference type="PANTHER" id="PTHR42341">
    <property type="entry name" value="HYDROPHOBIN"/>
    <property type="match status" value="1"/>
</dbReference>
<evidence type="ECO:0000256" key="4">
    <source>
        <dbReference type="ARBA" id="ARBA00022525"/>
    </source>
</evidence>
<keyword evidence="4" id="KW-0964">Secreted</keyword>
<accession>A0A545VHV4</accession>